<accession>A0ABR1PRS9</accession>
<feature type="compositionally biased region" description="Basic and acidic residues" evidence="1">
    <location>
        <begin position="182"/>
        <end position="194"/>
    </location>
</feature>
<evidence type="ECO:0000256" key="1">
    <source>
        <dbReference type="SAM" id="MobiDB-lite"/>
    </source>
</evidence>
<dbReference type="EMBL" id="JAQQWE010000011">
    <property type="protein sequence ID" value="KAK7936719.1"/>
    <property type="molecule type" value="Genomic_DNA"/>
</dbReference>
<dbReference type="Proteomes" id="UP001391051">
    <property type="component" value="Unassembled WGS sequence"/>
</dbReference>
<protein>
    <submittedName>
        <fullName evidence="2">Uncharacterized protein</fullName>
    </submittedName>
</protein>
<evidence type="ECO:0000313" key="2">
    <source>
        <dbReference type="EMBL" id="KAK7936719.1"/>
    </source>
</evidence>
<gene>
    <name evidence="2" type="ORF">PG986_015157</name>
</gene>
<comment type="caution">
    <text evidence="2">The sequence shown here is derived from an EMBL/GenBank/DDBJ whole genome shotgun (WGS) entry which is preliminary data.</text>
</comment>
<feature type="compositionally biased region" description="Basic and acidic residues" evidence="1">
    <location>
        <begin position="157"/>
        <end position="166"/>
    </location>
</feature>
<evidence type="ECO:0000313" key="3">
    <source>
        <dbReference type="Proteomes" id="UP001391051"/>
    </source>
</evidence>
<dbReference type="GeneID" id="92084441"/>
<name>A0ABR1PRS9_9PEZI</name>
<sequence>MAPWGGNNNYYNNNNCNYNDRPLVHGNLGRYRFFGPLPPPDQPSRLEAAWENLERRRRQVFQDMIKVETKLAAVTVANGDPAGLRFAYELRNLRVDIAHLTHLMGRMLKEVFNGWDYEYEDYDDDDDDDGCCSDCCPGCASNGPADVEQQQQQQEDGTGKGKEKEVQQQQEPEAELVVPTLVHEEGTENKEKKTVAAMSEPAASEGLSASA</sequence>
<feature type="region of interest" description="Disordered" evidence="1">
    <location>
        <begin position="144"/>
        <end position="211"/>
    </location>
</feature>
<keyword evidence="3" id="KW-1185">Reference proteome</keyword>
<dbReference type="RefSeq" id="XP_066692468.1">
    <property type="nucleotide sequence ID" value="XM_066851379.1"/>
</dbReference>
<organism evidence="2 3">
    <name type="scientific">Apiospora aurea</name>
    <dbReference type="NCBI Taxonomy" id="335848"/>
    <lineage>
        <taxon>Eukaryota</taxon>
        <taxon>Fungi</taxon>
        <taxon>Dikarya</taxon>
        <taxon>Ascomycota</taxon>
        <taxon>Pezizomycotina</taxon>
        <taxon>Sordariomycetes</taxon>
        <taxon>Xylariomycetidae</taxon>
        <taxon>Amphisphaeriales</taxon>
        <taxon>Apiosporaceae</taxon>
        <taxon>Apiospora</taxon>
    </lineage>
</organism>
<proteinExistence type="predicted"/>
<reference evidence="2 3" key="1">
    <citation type="submission" date="2023-01" db="EMBL/GenBank/DDBJ databases">
        <title>Analysis of 21 Apiospora genomes using comparative genomics revels a genus with tremendous synthesis potential of carbohydrate active enzymes and secondary metabolites.</title>
        <authorList>
            <person name="Sorensen T."/>
        </authorList>
    </citation>
    <scope>NUCLEOTIDE SEQUENCE [LARGE SCALE GENOMIC DNA]</scope>
    <source>
        <strain evidence="2 3">CBS 24483</strain>
    </source>
</reference>